<evidence type="ECO:0000256" key="2">
    <source>
        <dbReference type="ARBA" id="ARBA00022723"/>
    </source>
</evidence>
<dbReference type="Proteomes" id="UP000064967">
    <property type="component" value="Chromosome"/>
</dbReference>
<dbReference type="InterPro" id="IPR009056">
    <property type="entry name" value="Cyt_c-like_dom"/>
</dbReference>
<dbReference type="PROSITE" id="PS51007">
    <property type="entry name" value="CYTC"/>
    <property type="match status" value="2"/>
</dbReference>
<dbReference type="AlphaFoldDB" id="A0A0K1Q485"/>
<dbReference type="SMART" id="SM00450">
    <property type="entry name" value="RHOD"/>
    <property type="match status" value="1"/>
</dbReference>
<dbReference type="SUPFAM" id="SSF52821">
    <property type="entry name" value="Rhodanese/Cell cycle control phosphatase"/>
    <property type="match status" value="1"/>
</dbReference>
<keyword evidence="5" id="KW-0732">Signal</keyword>
<evidence type="ECO:0000256" key="1">
    <source>
        <dbReference type="ARBA" id="ARBA00022617"/>
    </source>
</evidence>
<sequence>MTFATLTTFACLTGVVVAACSSSSEATNDAASAELGAANYDKTCALCHGKNGEGYAADNATALNNPTFLATASDVFLRRSIARGRPGTTMSAWDRPHGGPYDDNAIAGIASYIRSWQTAPSVTLPTSSIVGDATHGATVYASTCASCHGGTGTEGPNVRLANAEFLAIASDAFLEYAIVHGRPGTAMKAFEGQLSAQDIHDVVALLRSWAKPVVNGDVPIPGSLGPIVLNADGPDPNFVVGNRFTPADTIKAEFDRGAAMGFLDARAPSDYVTSHIAGANDVPFYEASDYVFALPKDKWLVAYCGCPHAESGQLLDTLVANGFTKVTILDEGFFTWVSRGYPVRSGPNP</sequence>
<dbReference type="PANTHER" id="PTHR33751:SF1">
    <property type="entry name" value="CBB3-TYPE CYTOCHROME C OXIDASE SUBUNIT FIXP"/>
    <property type="match status" value="1"/>
</dbReference>
<feature type="domain" description="Rhodanese" evidence="6">
    <location>
        <begin position="262"/>
        <end position="345"/>
    </location>
</feature>
<dbReference type="GO" id="GO:0046872">
    <property type="term" value="F:metal ion binding"/>
    <property type="evidence" value="ECO:0007669"/>
    <property type="project" value="UniProtKB-KW"/>
</dbReference>
<dbReference type="Pfam" id="PF00581">
    <property type="entry name" value="Rhodanese"/>
    <property type="match status" value="1"/>
</dbReference>
<dbReference type="CDD" id="cd00158">
    <property type="entry name" value="RHOD"/>
    <property type="match status" value="1"/>
</dbReference>
<dbReference type="InterPro" id="IPR036909">
    <property type="entry name" value="Cyt_c-like_dom_sf"/>
</dbReference>
<dbReference type="Pfam" id="PF13442">
    <property type="entry name" value="Cytochrome_CBB3"/>
    <property type="match status" value="2"/>
</dbReference>
<dbReference type="PROSITE" id="PS50206">
    <property type="entry name" value="RHODANESE_3"/>
    <property type="match status" value="1"/>
</dbReference>
<evidence type="ECO:0000313" key="8">
    <source>
        <dbReference type="EMBL" id="AKV00563.1"/>
    </source>
</evidence>
<keyword evidence="9" id="KW-1185">Reference proteome</keyword>
<evidence type="ECO:0000313" key="9">
    <source>
        <dbReference type="Proteomes" id="UP000064967"/>
    </source>
</evidence>
<dbReference type="STRING" id="1391654.AKJ09_07226"/>
<dbReference type="Gene3D" id="3.40.250.10">
    <property type="entry name" value="Rhodanese-like domain"/>
    <property type="match status" value="1"/>
</dbReference>
<organism evidence="8 9">
    <name type="scientific">Labilithrix luteola</name>
    <dbReference type="NCBI Taxonomy" id="1391654"/>
    <lineage>
        <taxon>Bacteria</taxon>
        <taxon>Pseudomonadati</taxon>
        <taxon>Myxococcota</taxon>
        <taxon>Polyangia</taxon>
        <taxon>Polyangiales</taxon>
        <taxon>Labilitrichaceae</taxon>
        <taxon>Labilithrix</taxon>
    </lineage>
</organism>
<dbReference type="InterPro" id="IPR050597">
    <property type="entry name" value="Cytochrome_c_Oxidase_Subunit"/>
</dbReference>
<dbReference type="SUPFAM" id="SSF46626">
    <property type="entry name" value="Cytochrome c"/>
    <property type="match status" value="2"/>
</dbReference>
<dbReference type="GO" id="GO:0009055">
    <property type="term" value="F:electron transfer activity"/>
    <property type="evidence" value="ECO:0007669"/>
    <property type="project" value="InterPro"/>
</dbReference>
<feature type="signal peptide" evidence="5">
    <location>
        <begin position="1"/>
        <end position="26"/>
    </location>
</feature>
<feature type="chain" id="PRO_5005466788" evidence="5">
    <location>
        <begin position="27"/>
        <end position="349"/>
    </location>
</feature>
<feature type="domain" description="Cytochrome c" evidence="7">
    <location>
        <begin position="31"/>
        <end position="117"/>
    </location>
</feature>
<proteinExistence type="predicted"/>
<evidence type="ECO:0000256" key="4">
    <source>
        <dbReference type="PROSITE-ProRule" id="PRU00433"/>
    </source>
</evidence>
<name>A0A0K1Q485_9BACT</name>
<keyword evidence="1 4" id="KW-0349">Heme</keyword>
<accession>A0A0K1Q485</accession>
<keyword evidence="2 4" id="KW-0479">Metal-binding</keyword>
<evidence type="ECO:0000256" key="3">
    <source>
        <dbReference type="ARBA" id="ARBA00023004"/>
    </source>
</evidence>
<dbReference type="Gene3D" id="1.10.760.10">
    <property type="entry name" value="Cytochrome c-like domain"/>
    <property type="match status" value="2"/>
</dbReference>
<protein>
    <submittedName>
        <fullName evidence="8">Cytochrome c family protein</fullName>
    </submittedName>
</protein>
<reference evidence="8 9" key="1">
    <citation type="submission" date="2015-08" db="EMBL/GenBank/DDBJ databases">
        <authorList>
            <person name="Babu N.S."/>
            <person name="Beckwith C.J."/>
            <person name="Beseler K.G."/>
            <person name="Brison A."/>
            <person name="Carone J.V."/>
            <person name="Caskin T.P."/>
            <person name="Diamond M."/>
            <person name="Durham M.E."/>
            <person name="Foxe J.M."/>
            <person name="Go M."/>
            <person name="Henderson B.A."/>
            <person name="Jones I.B."/>
            <person name="McGettigan J.A."/>
            <person name="Micheletti S.J."/>
            <person name="Nasrallah M.E."/>
            <person name="Ortiz D."/>
            <person name="Piller C.R."/>
            <person name="Privatt S.R."/>
            <person name="Schneider S.L."/>
            <person name="Sharp S."/>
            <person name="Smith T.C."/>
            <person name="Stanton J.D."/>
            <person name="Ullery H.E."/>
            <person name="Wilson R.J."/>
            <person name="Serrano M.G."/>
            <person name="Buck G."/>
            <person name="Lee V."/>
            <person name="Wang Y."/>
            <person name="Carvalho R."/>
            <person name="Voegtly L."/>
            <person name="Shi R."/>
            <person name="Duckworth R."/>
            <person name="Johnson A."/>
            <person name="Loviza R."/>
            <person name="Walstead R."/>
            <person name="Shah Z."/>
            <person name="Kiflezghi M."/>
            <person name="Wade K."/>
            <person name="Ball S.L."/>
            <person name="Bradley K.W."/>
            <person name="Asai D.J."/>
            <person name="Bowman C.A."/>
            <person name="Russell D.A."/>
            <person name="Pope W.H."/>
            <person name="Jacobs-Sera D."/>
            <person name="Hendrix R.W."/>
            <person name="Hatfull G.F."/>
        </authorList>
    </citation>
    <scope>NUCLEOTIDE SEQUENCE [LARGE SCALE GENOMIC DNA]</scope>
    <source>
        <strain evidence="8 9">DSM 27648</strain>
    </source>
</reference>
<evidence type="ECO:0000256" key="5">
    <source>
        <dbReference type="SAM" id="SignalP"/>
    </source>
</evidence>
<dbReference type="EMBL" id="CP012333">
    <property type="protein sequence ID" value="AKV00563.1"/>
    <property type="molecule type" value="Genomic_DNA"/>
</dbReference>
<dbReference type="GO" id="GO:0020037">
    <property type="term" value="F:heme binding"/>
    <property type="evidence" value="ECO:0007669"/>
    <property type="project" value="InterPro"/>
</dbReference>
<evidence type="ECO:0000259" key="6">
    <source>
        <dbReference type="PROSITE" id="PS50206"/>
    </source>
</evidence>
<keyword evidence="3 4" id="KW-0408">Iron</keyword>
<dbReference type="KEGG" id="llu:AKJ09_07226"/>
<dbReference type="InterPro" id="IPR036873">
    <property type="entry name" value="Rhodanese-like_dom_sf"/>
</dbReference>
<evidence type="ECO:0000259" key="7">
    <source>
        <dbReference type="PROSITE" id="PS51007"/>
    </source>
</evidence>
<gene>
    <name evidence="8" type="ORF">AKJ09_07226</name>
</gene>
<dbReference type="PATRIC" id="fig|1391654.3.peg.7339"/>
<dbReference type="InterPro" id="IPR001763">
    <property type="entry name" value="Rhodanese-like_dom"/>
</dbReference>
<dbReference type="PANTHER" id="PTHR33751">
    <property type="entry name" value="CBB3-TYPE CYTOCHROME C OXIDASE SUBUNIT FIXP"/>
    <property type="match status" value="1"/>
</dbReference>
<feature type="domain" description="Cytochrome c" evidence="7">
    <location>
        <begin position="131"/>
        <end position="210"/>
    </location>
</feature>